<dbReference type="EMBL" id="KV722453">
    <property type="protein sequence ID" value="OCH88426.1"/>
    <property type="molecule type" value="Genomic_DNA"/>
</dbReference>
<name>A0A8E2APB2_9APHY</name>
<protein>
    <submittedName>
        <fullName evidence="1">Uncharacterized protein</fullName>
    </submittedName>
</protein>
<organism evidence="1 2">
    <name type="scientific">Obba rivulosa</name>
    <dbReference type="NCBI Taxonomy" id="1052685"/>
    <lineage>
        <taxon>Eukaryota</taxon>
        <taxon>Fungi</taxon>
        <taxon>Dikarya</taxon>
        <taxon>Basidiomycota</taxon>
        <taxon>Agaricomycotina</taxon>
        <taxon>Agaricomycetes</taxon>
        <taxon>Polyporales</taxon>
        <taxon>Gelatoporiaceae</taxon>
        <taxon>Obba</taxon>
    </lineage>
</organism>
<evidence type="ECO:0000313" key="2">
    <source>
        <dbReference type="Proteomes" id="UP000250043"/>
    </source>
</evidence>
<accession>A0A8E2APB2</accession>
<dbReference type="Proteomes" id="UP000250043">
    <property type="component" value="Unassembled WGS sequence"/>
</dbReference>
<proteinExistence type="predicted"/>
<keyword evidence="2" id="KW-1185">Reference proteome</keyword>
<dbReference type="AlphaFoldDB" id="A0A8E2APB2"/>
<sequence length="162" mass="17827">MHVGTIRSATRSSLPMMVENSMTKRAAYRGTRSRPYATSVSSLRVLGGRASASCIQASLLTCLRRFIGLCGGSHQVKVRGGSGSKIRGTCSLHVELHSNTSPEYRFHRLQRTTMSPRGSIAVYHMPLAQVMSHMLHFVISRAVSVWDITVNNEHCEGCVRPV</sequence>
<gene>
    <name evidence="1" type="ORF">OBBRIDRAFT_89438</name>
</gene>
<reference evidence="1 2" key="1">
    <citation type="submission" date="2016-07" db="EMBL/GenBank/DDBJ databases">
        <title>Draft genome of the white-rot fungus Obba rivulosa 3A-2.</title>
        <authorList>
            <consortium name="DOE Joint Genome Institute"/>
            <person name="Miettinen O."/>
            <person name="Riley R."/>
            <person name="Acob R."/>
            <person name="Barry K."/>
            <person name="Cullen D."/>
            <person name="De Vries R."/>
            <person name="Hainaut M."/>
            <person name="Hatakka A."/>
            <person name="Henrissat B."/>
            <person name="Hilden K."/>
            <person name="Kuo R."/>
            <person name="Labutti K."/>
            <person name="Lipzen A."/>
            <person name="Makela M.R."/>
            <person name="Sandor L."/>
            <person name="Spatafora J.W."/>
            <person name="Grigoriev I.V."/>
            <person name="Hibbett D.S."/>
        </authorList>
    </citation>
    <scope>NUCLEOTIDE SEQUENCE [LARGE SCALE GENOMIC DNA]</scope>
    <source>
        <strain evidence="1 2">3A-2</strain>
    </source>
</reference>
<evidence type="ECO:0000313" key="1">
    <source>
        <dbReference type="EMBL" id="OCH88426.1"/>
    </source>
</evidence>